<accession>A0ABS9TC78</accession>
<organism evidence="3 4">
    <name type="scientific">Pseudonocardia alaniniphila</name>
    <dbReference type="NCBI Taxonomy" id="75291"/>
    <lineage>
        <taxon>Bacteria</taxon>
        <taxon>Bacillati</taxon>
        <taxon>Actinomycetota</taxon>
        <taxon>Actinomycetes</taxon>
        <taxon>Pseudonocardiales</taxon>
        <taxon>Pseudonocardiaceae</taxon>
        <taxon>Pseudonocardia</taxon>
    </lineage>
</organism>
<name>A0ABS9TC78_9PSEU</name>
<dbReference type="Proteomes" id="UP001299970">
    <property type="component" value="Unassembled WGS sequence"/>
</dbReference>
<keyword evidence="2" id="KW-1133">Transmembrane helix</keyword>
<keyword evidence="4" id="KW-1185">Reference proteome</keyword>
<evidence type="ECO:0000256" key="1">
    <source>
        <dbReference type="SAM" id="MobiDB-lite"/>
    </source>
</evidence>
<protein>
    <recommendedName>
        <fullName evidence="5">DUF4352 domain-containing protein</fullName>
    </recommendedName>
</protein>
<reference evidence="3 4" key="1">
    <citation type="submission" date="2022-03" db="EMBL/GenBank/DDBJ databases">
        <title>Pseudonocardia alaer sp. nov., a novel actinomycete isolated from reed forest soil.</title>
        <authorList>
            <person name="Wang L."/>
        </authorList>
    </citation>
    <scope>NUCLEOTIDE SEQUENCE [LARGE SCALE GENOMIC DNA]</scope>
    <source>
        <strain evidence="3 4">Y-16303</strain>
    </source>
</reference>
<proteinExistence type="predicted"/>
<feature type="transmembrane region" description="Helical" evidence="2">
    <location>
        <begin position="116"/>
        <end position="139"/>
    </location>
</feature>
<feature type="compositionally biased region" description="Low complexity" evidence="1">
    <location>
        <begin position="8"/>
        <end position="22"/>
    </location>
</feature>
<sequence>MPQPYPAQQRYHPPRQHYQPPQHYHPPQHHRSPQHHHPPQQHYPPQQLHYRPRYAPPPKNGPGLAAAIIAPIGILFGLVPLTGFIAVICGLVAVPLALVGWSRYRYRRASNGRTTVFGLIVGIGALALGAWGVTVVFGATNQLFDSLSGPAPIIGASANQVGGSTARLGQAATFDDGMKVLVATPVTFKPSSYAAGHIRDRAIKVDITVTNGTDKPIDAALITVNGRHGGQQATQIFDDQRGLGMQPAGTVLPGKSITFPAAFSIGQNPAEVQIEVRPVIMGDPAIFTGTI</sequence>
<dbReference type="SUPFAM" id="SSF81995">
    <property type="entry name" value="beta-sandwich domain of Sec23/24"/>
    <property type="match status" value="1"/>
</dbReference>
<evidence type="ECO:0000256" key="2">
    <source>
        <dbReference type="SAM" id="Phobius"/>
    </source>
</evidence>
<dbReference type="EMBL" id="JAKXMK010000007">
    <property type="protein sequence ID" value="MCH6165891.1"/>
    <property type="molecule type" value="Genomic_DNA"/>
</dbReference>
<dbReference type="RefSeq" id="WP_241035916.1">
    <property type="nucleotide sequence ID" value="NZ_BAAAJF010000078.1"/>
</dbReference>
<keyword evidence="2" id="KW-0812">Transmembrane</keyword>
<feature type="compositionally biased region" description="Basic residues" evidence="1">
    <location>
        <begin position="26"/>
        <end position="39"/>
    </location>
</feature>
<evidence type="ECO:0008006" key="5">
    <source>
        <dbReference type="Google" id="ProtNLM"/>
    </source>
</evidence>
<evidence type="ECO:0000313" key="4">
    <source>
        <dbReference type="Proteomes" id="UP001299970"/>
    </source>
</evidence>
<comment type="caution">
    <text evidence="3">The sequence shown here is derived from an EMBL/GenBank/DDBJ whole genome shotgun (WGS) entry which is preliminary data.</text>
</comment>
<feature type="region of interest" description="Disordered" evidence="1">
    <location>
        <begin position="1"/>
        <end position="56"/>
    </location>
</feature>
<evidence type="ECO:0000313" key="3">
    <source>
        <dbReference type="EMBL" id="MCH6165891.1"/>
    </source>
</evidence>
<gene>
    <name evidence="3" type="ORF">MMF94_09370</name>
</gene>
<keyword evidence="2" id="KW-0472">Membrane</keyword>
<feature type="transmembrane region" description="Helical" evidence="2">
    <location>
        <begin position="84"/>
        <end position="104"/>
    </location>
</feature>
<feature type="transmembrane region" description="Helical" evidence="2">
    <location>
        <begin position="61"/>
        <end position="78"/>
    </location>
</feature>